<keyword evidence="4" id="KW-1185">Reference proteome</keyword>
<comment type="caution">
    <text evidence="3">The sequence shown here is derived from an EMBL/GenBank/DDBJ whole genome shotgun (WGS) entry which is preliminary data.</text>
</comment>
<dbReference type="Pfam" id="PF02493">
    <property type="entry name" value="MORN"/>
    <property type="match status" value="7"/>
</dbReference>
<reference evidence="3 4" key="1">
    <citation type="journal article" date="2013" name="Nat. Genet.">
        <title>The genome of the hydatid tapeworm Echinococcus granulosus.</title>
        <authorList>
            <person name="Zheng H."/>
            <person name="Zhang W."/>
            <person name="Zhang L."/>
            <person name="Zhang Z."/>
            <person name="Li J."/>
            <person name="Lu G."/>
            <person name="Zhu Y."/>
            <person name="Wang Y."/>
            <person name="Huang Y."/>
            <person name="Liu J."/>
            <person name="Kang H."/>
            <person name="Chen J."/>
            <person name="Wang L."/>
            <person name="Chen A."/>
            <person name="Yu S."/>
            <person name="Gao Z."/>
            <person name="Jin L."/>
            <person name="Gu W."/>
            <person name="Wang Z."/>
            <person name="Zhao L."/>
            <person name="Shi B."/>
            <person name="Wen H."/>
            <person name="Lin R."/>
            <person name="Jones M.K."/>
            <person name="Brejova B."/>
            <person name="Vinar T."/>
            <person name="Zhao G."/>
            <person name="McManus D.P."/>
            <person name="Chen Z."/>
            <person name="Zhou Y."/>
            <person name="Wang S."/>
        </authorList>
    </citation>
    <scope>NUCLEOTIDE SEQUENCE [LARGE SCALE GENOMIC DNA]</scope>
</reference>
<sequence length="359" mass="41165">MSEGDIEEEEDEVYLGVYEGGRNEKGERHGFGKTILPNHDTYEGMYENGLRNGKGYYLFKNGARYLGEYLDNHKHGQGTFYYPDGSRYEGYWVDDKRNGYGTYYYINGDKYEGEWRDHLRHGKGTYTFAATGCKFVGVWRDGLMDGSGEVINPKYRFLGTWRKGQLFGEGKYVFDKLNCQQTGDYLILPGELEEKRKGEDEGFSVSRWRARSIELTRVDEPATELDVSEIPSRNQKKILGSSQKPSCEDFQVKRVNENDSTCTEKPVNVVSCDDYNPQNVNNAYNEAVEALCEELPDLSDSKEVVEEGDEKNESTIQNDSLEAEPTVMMESTEQMETEVRQKYRRLITASLFIHVGVEC</sequence>
<dbReference type="GO" id="GO:0035082">
    <property type="term" value="P:axoneme assembly"/>
    <property type="evidence" value="ECO:0007669"/>
    <property type="project" value="TreeGrafter"/>
</dbReference>
<dbReference type="PANTHER" id="PTHR43215">
    <property type="entry name" value="RADIAL SPOKE HEAD 1 HOMOLOG"/>
    <property type="match status" value="1"/>
</dbReference>
<dbReference type="SUPFAM" id="SSF82185">
    <property type="entry name" value="Histone H3 K4-specific methyltransferase SET7/9 N-terminal domain"/>
    <property type="match status" value="1"/>
</dbReference>
<dbReference type="GO" id="GO:0007286">
    <property type="term" value="P:spermatid development"/>
    <property type="evidence" value="ECO:0007669"/>
    <property type="project" value="TreeGrafter"/>
</dbReference>
<accession>W6U2H8</accession>
<dbReference type="GO" id="GO:0005634">
    <property type="term" value="C:nucleus"/>
    <property type="evidence" value="ECO:0007669"/>
    <property type="project" value="TreeGrafter"/>
</dbReference>
<feature type="region of interest" description="Disordered" evidence="2">
    <location>
        <begin position="301"/>
        <end position="321"/>
    </location>
</feature>
<dbReference type="Proteomes" id="UP000019149">
    <property type="component" value="Unassembled WGS sequence"/>
</dbReference>
<dbReference type="PANTHER" id="PTHR43215:SF14">
    <property type="entry name" value="RADIAL SPOKE HEAD 1 HOMOLOG"/>
    <property type="match status" value="1"/>
</dbReference>
<dbReference type="Gene3D" id="2.20.110.10">
    <property type="entry name" value="Histone H3 K4-specific methyltransferase SET7/9 N-terminal domain"/>
    <property type="match status" value="3"/>
</dbReference>
<gene>
    <name evidence="3" type="ORF">EGR_09869</name>
</gene>
<dbReference type="KEGG" id="egl:EGR_09869"/>
<evidence type="ECO:0000256" key="1">
    <source>
        <dbReference type="ARBA" id="ARBA00022737"/>
    </source>
</evidence>
<dbReference type="AlphaFoldDB" id="W6U2H8"/>
<dbReference type="CTD" id="36345584"/>
<organism evidence="3 4">
    <name type="scientific">Echinococcus granulosus</name>
    <name type="common">Hydatid tapeworm</name>
    <dbReference type="NCBI Taxonomy" id="6210"/>
    <lineage>
        <taxon>Eukaryota</taxon>
        <taxon>Metazoa</taxon>
        <taxon>Spiralia</taxon>
        <taxon>Lophotrochozoa</taxon>
        <taxon>Platyhelminthes</taxon>
        <taxon>Cestoda</taxon>
        <taxon>Eucestoda</taxon>
        <taxon>Cyclophyllidea</taxon>
        <taxon>Taeniidae</taxon>
        <taxon>Echinococcus</taxon>
        <taxon>Echinococcus granulosus group</taxon>
    </lineage>
</organism>
<keyword evidence="1" id="KW-0677">Repeat</keyword>
<evidence type="ECO:0000256" key="2">
    <source>
        <dbReference type="SAM" id="MobiDB-lite"/>
    </source>
</evidence>
<evidence type="ECO:0000313" key="4">
    <source>
        <dbReference type="Proteomes" id="UP000019149"/>
    </source>
</evidence>
<proteinExistence type="predicted"/>
<dbReference type="RefSeq" id="XP_024346464.1">
    <property type="nucleotide sequence ID" value="XM_024499118.1"/>
</dbReference>
<dbReference type="EMBL" id="APAU02000172">
    <property type="protein sequence ID" value="EUB55268.1"/>
    <property type="molecule type" value="Genomic_DNA"/>
</dbReference>
<evidence type="ECO:0000313" key="3">
    <source>
        <dbReference type="EMBL" id="EUB55268.1"/>
    </source>
</evidence>
<protein>
    <submittedName>
        <fullName evidence="3">Radial spoke head 1</fullName>
    </submittedName>
</protein>
<dbReference type="GeneID" id="36345584"/>
<dbReference type="InterPro" id="IPR003409">
    <property type="entry name" value="MORN"/>
</dbReference>
<dbReference type="STRING" id="6210.W6U2H8"/>
<dbReference type="OrthoDB" id="423343at2759"/>
<dbReference type="OMA" id="TIPKWRA"/>
<dbReference type="SMART" id="SM00698">
    <property type="entry name" value="MORN"/>
    <property type="match status" value="6"/>
</dbReference>
<dbReference type="GO" id="GO:0031514">
    <property type="term" value="C:motile cilium"/>
    <property type="evidence" value="ECO:0007669"/>
    <property type="project" value="TreeGrafter"/>
</dbReference>
<name>W6U2H8_ECHGR</name>